<keyword evidence="2" id="KW-1185">Reference proteome</keyword>
<dbReference type="Proteomes" id="UP000595349">
    <property type="component" value="Chromosome"/>
</dbReference>
<dbReference type="EMBL" id="CP054706">
    <property type="protein sequence ID" value="QQK79222.1"/>
    <property type="molecule type" value="Genomic_DNA"/>
</dbReference>
<sequence>MMKGGIGSLECFRLGWCYDWEDDEEITTITDKSFITELTSELETVSTSSTAALDIPNCLVSRILLKSAASFLC</sequence>
<evidence type="ECO:0000313" key="2">
    <source>
        <dbReference type="Proteomes" id="UP000595349"/>
    </source>
</evidence>
<name>A0A7T6Z9A4_9BACI</name>
<accession>A0A7T6Z9A4</accession>
<proteinExistence type="predicted"/>
<gene>
    <name evidence="1" type="ORF">HUG20_04510</name>
</gene>
<reference evidence="1 2" key="1">
    <citation type="submission" date="2020-06" db="EMBL/GenBank/DDBJ databases">
        <title>Genomic analysis of Salicibibacter sp. NKC21-4.</title>
        <authorList>
            <person name="Oh Y.J."/>
        </authorList>
    </citation>
    <scope>NUCLEOTIDE SEQUENCE [LARGE SCALE GENOMIC DNA]</scope>
    <source>
        <strain evidence="1 2">NKC21-4</strain>
    </source>
</reference>
<evidence type="ECO:0000313" key="1">
    <source>
        <dbReference type="EMBL" id="QQK79222.1"/>
    </source>
</evidence>
<organism evidence="1 2">
    <name type="scientific">Salicibibacter cibi</name>
    <dbReference type="NCBI Taxonomy" id="2743001"/>
    <lineage>
        <taxon>Bacteria</taxon>
        <taxon>Bacillati</taxon>
        <taxon>Bacillota</taxon>
        <taxon>Bacilli</taxon>
        <taxon>Bacillales</taxon>
        <taxon>Bacillaceae</taxon>
        <taxon>Salicibibacter</taxon>
    </lineage>
</organism>
<dbReference type="AlphaFoldDB" id="A0A7T6Z9A4"/>
<protein>
    <submittedName>
        <fullName evidence="1">Uncharacterized protein</fullName>
    </submittedName>
</protein>
<dbReference type="KEGG" id="scib:HUG20_04510"/>
<dbReference type="RefSeq" id="WP_200088529.1">
    <property type="nucleotide sequence ID" value="NZ_CP054706.1"/>
</dbReference>